<dbReference type="EMBL" id="JAHRIN010026016">
    <property type="protein sequence ID" value="MEQ2200413.1"/>
    <property type="molecule type" value="Genomic_DNA"/>
</dbReference>
<keyword evidence="4" id="KW-0206">Cytoskeleton</keyword>
<evidence type="ECO:0000256" key="2">
    <source>
        <dbReference type="ARBA" id="ARBA00022490"/>
    </source>
</evidence>
<evidence type="ECO:0000256" key="3">
    <source>
        <dbReference type="ARBA" id="ARBA00022737"/>
    </source>
</evidence>
<evidence type="ECO:0000313" key="10">
    <source>
        <dbReference type="Proteomes" id="UP001434883"/>
    </source>
</evidence>
<feature type="compositionally biased region" description="Acidic residues" evidence="7">
    <location>
        <begin position="112"/>
        <end position="125"/>
    </location>
</feature>
<dbReference type="SUPFAM" id="SSF48371">
    <property type="entry name" value="ARM repeat"/>
    <property type="match status" value="1"/>
</dbReference>
<dbReference type="InterPro" id="IPR048491">
    <property type="entry name" value="XMAP215_CLASP_TOG"/>
</dbReference>
<organism evidence="9 10">
    <name type="scientific">Xenoophorus captivus</name>
    <dbReference type="NCBI Taxonomy" id="1517983"/>
    <lineage>
        <taxon>Eukaryota</taxon>
        <taxon>Metazoa</taxon>
        <taxon>Chordata</taxon>
        <taxon>Craniata</taxon>
        <taxon>Vertebrata</taxon>
        <taxon>Euteleostomi</taxon>
        <taxon>Actinopterygii</taxon>
        <taxon>Neopterygii</taxon>
        <taxon>Teleostei</taxon>
        <taxon>Neoteleostei</taxon>
        <taxon>Acanthomorphata</taxon>
        <taxon>Ovalentaria</taxon>
        <taxon>Atherinomorphae</taxon>
        <taxon>Cyprinodontiformes</taxon>
        <taxon>Goodeidae</taxon>
        <taxon>Xenoophorus</taxon>
    </lineage>
</organism>
<comment type="similarity">
    <text evidence="5">Belongs to the TOG/XMAP215 family.</text>
</comment>
<dbReference type="InterPro" id="IPR021133">
    <property type="entry name" value="HEAT_type_2"/>
</dbReference>
<keyword evidence="10" id="KW-1185">Reference proteome</keyword>
<dbReference type="SMART" id="SM01349">
    <property type="entry name" value="TOG"/>
    <property type="match status" value="1"/>
</dbReference>
<evidence type="ECO:0000256" key="6">
    <source>
        <dbReference type="PROSITE-ProRule" id="PRU00103"/>
    </source>
</evidence>
<feature type="domain" description="TOG" evidence="8">
    <location>
        <begin position="134"/>
        <end position="298"/>
    </location>
</feature>
<protein>
    <recommendedName>
        <fullName evidence="8">TOG domain-containing protein</fullName>
    </recommendedName>
</protein>
<sequence length="443" mass="49456">VVSLAFAQKNPKNQAESLNWLANAMKEFGFAGINVKGFINNVKTALGATNPAVRTAAITLLGVMYLYMGQPLRMFFEDEKPALLAQIDAEFEKMQGQSPPAPIRSTKKAAAEEEGEEATEQDEDGGGAGQDIMDLLPRTDISDKITSDLVSKIGDKNWKIRKEGLDEAAAIISEAKFVTTSIGDLPLALKGRLCDSNKILVRGIVLRLRVSSVLGWLAEKLPSLRTVPGDLMLCLPQLFACLEDRNADVRKKAQDALPSFMMHLGYDKMNKATGKLKGPAGKKPAAKGLKDDEDKSGPIFILIPSAKEQRIKEEKQLKILKWNFITPRDEYVEQLKAQMATCFAKWLLDELFHFDFQRHVKAIGVMIERLNSESDATIGCLDLILKWVTLRFFETNTTILMKVLEYLKLLFTMLNTEGYHLTEYEANSFIPYLILKVRLHGSL</sequence>
<feature type="non-terminal residue" evidence="9">
    <location>
        <position position="1"/>
    </location>
</feature>
<keyword evidence="3" id="KW-0677">Repeat</keyword>
<dbReference type="InterPro" id="IPR011989">
    <property type="entry name" value="ARM-like"/>
</dbReference>
<accession>A0ABV0QYE1</accession>
<feature type="repeat" description="HEAT" evidence="6">
    <location>
        <begin position="234"/>
        <end position="271"/>
    </location>
</feature>
<evidence type="ECO:0000259" key="8">
    <source>
        <dbReference type="SMART" id="SM01349"/>
    </source>
</evidence>
<name>A0ABV0QYE1_9TELE</name>
<comment type="caution">
    <text evidence="9">The sequence shown here is derived from an EMBL/GenBank/DDBJ whole genome shotgun (WGS) entry which is preliminary data.</text>
</comment>
<keyword evidence="2" id="KW-0963">Cytoplasm</keyword>
<proteinExistence type="inferred from homology"/>
<dbReference type="InterPro" id="IPR016024">
    <property type="entry name" value="ARM-type_fold"/>
</dbReference>
<dbReference type="Proteomes" id="UP001434883">
    <property type="component" value="Unassembled WGS sequence"/>
</dbReference>
<evidence type="ECO:0000256" key="7">
    <source>
        <dbReference type="SAM" id="MobiDB-lite"/>
    </source>
</evidence>
<dbReference type="InterPro" id="IPR045110">
    <property type="entry name" value="XMAP215"/>
</dbReference>
<evidence type="ECO:0000256" key="1">
    <source>
        <dbReference type="ARBA" id="ARBA00004245"/>
    </source>
</evidence>
<evidence type="ECO:0000256" key="4">
    <source>
        <dbReference type="ARBA" id="ARBA00023212"/>
    </source>
</evidence>
<gene>
    <name evidence="9" type="ORF">XENOCAPTIV_028883</name>
</gene>
<dbReference type="PROSITE" id="PS50077">
    <property type="entry name" value="HEAT_REPEAT"/>
    <property type="match status" value="1"/>
</dbReference>
<feature type="region of interest" description="Disordered" evidence="7">
    <location>
        <begin position="93"/>
        <end position="132"/>
    </location>
</feature>
<evidence type="ECO:0000256" key="5">
    <source>
        <dbReference type="ARBA" id="ARBA00025722"/>
    </source>
</evidence>
<dbReference type="PANTHER" id="PTHR12609">
    <property type="entry name" value="MICROTUBULE ASSOCIATED PROTEIN XMAP215"/>
    <property type="match status" value="1"/>
</dbReference>
<comment type="subcellular location">
    <subcellularLocation>
        <location evidence="1">Cytoplasm</location>
        <location evidence="1">Cytoskeleton</location>
    </subcellularLocation>
</comment>
<reference evidence="9 10" key="1">
    <citation type="submission" date="2021-06" db="EMBL/GenBank/DDBJ databases">
        <authorList>
            <person name="Palmer J.M."/>
        </authorList>
    </citation>
    <scope>NUCLEOTIDE SEQUENCE [LARGE SCALE GENOMIC DNA]</scope>
    <source>
        <strain evidence="9 10">XC_2019</strain>
        <tissue evidence="9">Muscle</tissue>
    </source>
</reference>
<dbReference type="InterPro" id="IPR034085">
    <property type="entry name" value="TOG"/>
</dbReference>
<evidence type="ECO:0000313" key="9">
    <source>
        <dbReference type="EMBL" id="MEQ2200413.1"/>
    </source>
</evidence>
<dbReference type="Gene3D" id="1.25.10.10">
    <property type="entry name" value="Leucine-rich Repeat Variant"/>
    <property type="match status" value="4"/>
</dbReference>
<dbReference type="Pfam" id="PF21041">
    <property type="entry name" value="XMAP215_CLASP_TOG"/>
    <property type="match status" value="1"/>
</dbReference>